<dbReference type="InterPro" id="IPR006856">
    <property type="entry name" value="MATalpha_HMGbox"/>
</dbReference>
<evidence type="ECO:0000313" key="11">
    <source>
        <dbReference type="Proteomes" id="UP000194280"/>
    </source>
</evidence>
<evidence type="ECO:0000256" key="3">
    <source>
        <dbReference type="ARBA" id="ARBA00023125"/>
    </source>
</evidence>
<comment type="similarity">
    <text evidence="7">Belongs to the MATALPHA1 family.</text>
</comment>
<keyword evidence="3 7" id="KW-0238">DNA-binding</keyword>
<feature type="region of interest" description="Disordered" evidence="8">
    <location>
        <begin position="37"/>
        <end position="73"/>
    </location>
</feature>
<keyword evidence="5 7" id="KW-0539">Nucleus</keyword>
<dbReference type="GO" id="GO:0045895">
    <property type="term" value="P:positive regulation of mating-type specific transcription, DNA-templated"/>
    <property type="evidence" value="ECO:0007669"/>
    <property type="project" value="InterPro"/>
</dbReference>
<comment type="subcellular location">
    <subcellularLocation>
        <location evidence="7">Nucleus</location>
    </subcellularLocation>
</comment>
<name>A0A1Z5T7Q8_HORWE</name>
<protein>
    <recommendedName>
        <fullName evidence="1">Mating-type protein MAT-1</fullName>
    </recommendedName>
</protein>
<accession>A0A1Z5T7Q8</accession>
<dbReference type="GO" id="GO:0008301">
    <property type="term" value="F:DNA binding, bending"/>
    <property type="evidence" value="ECO:0007669"/>
    <property type="project" value="InterPro"/>
</dbReference>
<feature type="compositionally biased region" description="Basic residues" evidence="8">
    <location>
        <begin position="46"/>
        <end position="64"/>
    </location>
</feature>
<evidence type="ECO:0000256" key="1">
    <source>
        <dbReference type="ARBA" id="ARBA00015083"/>
    </source>
</evidence>
<dbReference type="EMBL" id="MUNK01000101">
    <property type="protein sequence ID" value="OTA32074.1"/>
    <property type="molecule type" value="Genomic_DNA"/>
</dbReference>
<feature type="domain" description="Alpha box" evidence="9">
    <location>
        <begin position="73"/>
        <end position="128"/>
    </location>
</feature>
<evidence type="ECO:0000256" key="2">
    <source>
        <dbReference type="ARBA" id="ARBA00023015"/>
    </source>
</evidence>
<keyword evidence="2 7" id="KW-0805">Transcription regulation</keyword>
<dbReference type="InParanoid" id="A0A1Z5T7Q8"/>
<gene>
    <name evidence="10" type="ORF">BTJ68_07250</name>
</gene>
<comment type="caution">
    <text evidence="10">The sequence shown here is derived from an EMBL/GenBank/DDBJ whole genome shotgun (WGS) entry which is preliminary data.</text>
</comment>
<proteinExistence type="inferred from homology"/>
<keyword evidence="4 7" id="KW-0804">Transcription</keyword>
<keyword evidence="11" id="KW-1185">Reference proteome</keyword>
<dbReference type="AlphaFoldDB" id="A0A1Z5T7Q8"/>
<dbReference type="OrthoDB" id="5398665at2759"/>
<dbReference type="Pfam" id="PF04769">
    <property type="entry name" value="MATalpha_HMGbox"/>
    <property type="match status" value="1"/>
</dbReference>
<dbReference type="PROSITE" id="PS51325">
    <property type="entry name" value="ALPHA_BOX"/>
    <property type="match status" value="1"/>
</dbReference>
<evidence type="ECO:0000259" key="9">
    <source>
        <dbReference type="PROSITE" id="PS51325"/>
    </source>
</evidence>
<evidence type="ECO:0000256" key="8">
    <source>
        <dbReference type="SAM" id="MobiDB-lite"/>
    </source>
</evidence>
<evidence type="ECO:0000256" key="6">
    <source>
        <dbReference type="ARBA" id="ARBA00035106"/>
    </source>
</evidence>
<dbReference type="STRING" id="1157616.A0A1Z5T7Q8"/>
<sequence length="358" mass="38992">MSATSALPEGLRAYLATCSDEHADQIIQTLREHAGRQVPNAASKMTAHKASKIAKPAKKQRTKKPKAEVATGGPKRPLNSWMAFRKYYNSSLAPHTQKTISKVLTTWWHADPFEAKWAILAKAYSILRGGRDKDEAPLDEFFRLCAPRIGVIPPGLYQQMMGWQLIPAKEGEQDKTPQIVRTFVPDVDTFADEYTTTNLSADDLVNFCTEAGYVRVNTPAIASPAAHSALTMAVQPNTTLTTQLTLPVNGNEGNDMLLSPWSASFATVMQAAMAGPNAGPTNSMALSNATSAVSGEGVFAHADMFDPTGHFQISFDPNQNNGLTDRGGFDAFDPATNFGVDDMLPFDWDQFINEEGMF</sequence>
<evidence type="ECO:0000313" key="10">
    <source>
        <dbReference type="EMBL" id="OTA32074.1"/>
    </source>
</evidence>
<reference evidence="10 11" key="1">
    <citation type="submission" date="2017-01" db="EMBL/GenBank/DDBJ databases">
        <title>The recent genome duplication of the halophilic yeast Hortaea werneckii: insights from long-read sequencing.</title>
        <authorList>
            <person name="Sinha S."/>
            <person name="Flibotte S."/>
            <person name="Neira M."/>
            <person name="Lenassi M."/>
            <person name="Gostincar C."/>
            <person name="Stajich J.E."/>
            <person name="Nislow C.E."/>
        </authorList>
    </citation>
    <scope>NUCLEOTIDE SEQUENCE [LARGE SCALE GENOMIC DNA]</scope>
    <source>
        <strain evidence="10 11">EXF-2000</strain>
    </source>
</reference>
<dbReference type="VEuPathDB" id="FungiDB:BTJ68_07250"/>
<organism evidence="10 11">
    <name type="scientific">Hortaea werneckii EXF-2000</name>
    <dbReference type="NCBI Taxonomy" id="1157616"/>
    <lineage>
        <taxon>Eukaryota</taxon>
        <taxon>Fungi</taxon>
        <taxon>Dikarya</taxon>
        <taxon>Ascomycota</taxon>
        <taxon>Pezizomycotina</taxon>
        <taxon>Dothideomycetes</taxon>
        <taxon>Dothideomycetidae</taxon>
        <taxon>Mycosphaerellales</taxon>
        <taxon>Teratosphaeriaceae</taxon>
        <taxon>Hortaea</taxon>
    </lineage>
</organism>
<comment type="function">
    <text evidence="6">Mating type proteins are sequence specific DNA-binding proteins that act as master switches in fungal differentiation by controlling gene expression in a cell type-specific fashion. Transcriptional activator that induces the transcription of alpha-specific genes.</text>
</comment>
<evidence type="ECO:0000256" key="7">
    <source>
        <dbReference type="RuleBase" id="RU003516"/>
    </source>
</evidence>
<evidence type="ECO:0000256" key="4">
    <source>
        <dbReference type="ARBA" id="ARBA00023163"/>
    </source>
</evidence>
<evidence type="ECO:0000256" key="5">
    <source>
        <dbReference type="ARBA" id="ARBA00023242"/>
    </source>
</evidence>
<dbReference type="InterPro" id="IPR036910">
    <property type="entry name" value="HMG_box_dom_sf"/>
</dbReference>
<dbReference type="SUPFAM" id="SSF47095">
    <property type="entry name" value="HMG-box"/>
    <property type="match status" value="1"/>
</dbReference>
<dbReference type="GO" id="GO:0005634">
    <property type="term" value="C:nucleus"/>
    <property type="evidence" value="ECO:0007669"/>
    <property type="project" value="UniProtKB-SubCell"/>
</dbReference>
<dbReference type="Proteomes" id="UP000194280">
    <property type="component" value="Unassembled WGS sequence"/>
</dbReference>